<proteinExistence type="inferred from homology"/>
<dbReference type="EMBL" id="CP013344">
    <property type="protein sequence ID" value="AMU88919.1"/>
    <property type="molecule type" value="Genomic_DNA"/>
</dbReference>
<reference evidence="4" key="1">
    <citation type="submission" date="2015-11" db="EMBL/GenBank/DDBJ databases">
        <title>Complete genome sequence of a polyethylene-glycol degrader Sphingopyxis macrogoltabida 203N (NBRC 111659).</title>
        <authorList>
            <person name="Yoshiyuki O."/>
            <person name="Shouta N."/>
            <person name="Nagata Y."/>
            <person name="Numata M."/>
            <person name="Tsuchikane K."/>
            <person name="Hosoyama A."/>
            <person name="Yamazoe A."/>
            <person name="Tsuda M."/>
            <person name="Fujita N."/>
            <person name="Kawai F."/>
        </authorList>
    </citation>
    <scope>NUCLEOTIDE SEQUENCE [LARGE SCALE GENOMIC DNA]</scope>
    <source>
        <strain evidence="4">203N</strain>
    </source>
</reference>
<dbReference type="Proteomes" id="UP000076088">
    <property type="component" value="Chromosome"/>
</dbReference>
<dbReference type="KEGG" id="smaz:LH19_12215"/>
<evidence type="ECO:0000256" key="1">
    <source>
        <dbReference type="ARBA" id="ARBA00008005"/>
    </source>
</evidence>
<dbReference type="RefSeq" id="WP_054728184.1">
    <property type="nucleotide sequence ID" value="NZ_CP009429.1"/>
</dbReference>
<dbReference type="InterPro" id="IPR052042">
    <property type="entry name" value="Tail_sheath_structural"/>
</dbReference>
<evidence type="ECO:0000313" key="3">
    <source>
        <dbReference type="EMBL" id="AMU88919.1"/>
    </source>
</evidence>
<dbReference type="Pfam" id="PF17482">
    <property type="entry name" value="Phage_sheath_1C"/>
    <property type="match status" value="1"/>
</dbReference>
<accession>A0AAC8YZ88</accession>
<dbReference type="PANTHER" id="PTHR35861:SF1">
    <property type="entry name" value="PHAGE TAIL SHEATH PROTEIN"/>
    <property type="match status" value="1"/>
</dbReference>
<organism evidence="3 4">
    <name type="scientific">Sphingopyxis macrogoltabida</name>
    <name type="common">Sphingomonas macrogoltabidus</name>
    <dbReference type="NCBI Taxonomy" id="33050"/>
    <lineage>
        <taxon>Bacteria</taxon>
        <taxon>Pseudomonadati</taxon>
        <taxon>Pseudomonadota</taxon>
        <taxon>Alphaproteobacteria</taxon>
        <taxon>Sphingomonadales</taxon>
        <taxon>Sphingomonadaceae</taxon>
        <taxon>Sphingopyxis</taxon>
    </lineage>
</organism>
<evidence type="ECO:0000259" key="2">
    <source>
        <dbReference type="Pfam" id="PF17482"/>
    </source>
</evidence>
<dbReference type="Gene3D" id="3.40.50.11780">
    <property type="match status" value="2"/>
</dbReference>
<feature type="domain" description="Tail sheath protein C-terminal" evidence="2">
    <location>
        <begin position="573"/>
        <end position="674"/>
    </location>
</feature>
<gene>
    <name evidence="3" type="ORF">ATM17_07665</name>
</gene>
<name>A0AAC8YZ88_SPHMC</name>
<reference evidence="3 4" key="2">
    <citation type="journal article" date="2016" name="Genome Announc.">
        <title>Complete Genome Sequence of Sphingopyxis macrogoltabida Strain 203N (NBRC 111659), a Polyethylene Glycol Degrader.</title>
        <authorList>
            <person name="Ohtsubo Y."/>
            <person name="Nonoyama S."/>
            <person name="Nagata Y."/>
            <person name="Numata M."/>
            <person name="Tsuchikane K."/>
            <person name="Hosoyama A."/>
            <person name="Yamazoe A."/>
            <person name="Tsuda M."/>
            <person name="Fujita N."/>
            <person name="Kawai F."/>
        </authorList>
    </citation>
    <scope>NUCLEOTIDE SEQUENCE [LARGE SCALE GENOMIC DNA]</scope>
    <source>
        <strain evidence="3 4">203N</strain>
    </source>
</reference>
<evidence type="ECO:0000313" key="4">
    <source>
        <dbReference type="Proteomes" id="UP000076088"/>
    </source>
</evidence>
<keyword evidence="4" id="KW-1185">Reference proteome</keyword>
<protein>
    <recommendedName>
        <fullName evidence="2">Tail sheath protein C-terminal domain-containing protein</fullName>
    </recommendedName>
</protein>
<comment type="similarity">
    <text evidence="1">Belongs to the myoviridae tail sheath protein family.</text>
</comment>
<dbReference type="InterPro" id="IPR020287">
    <property type="entry name" value="Tail_sheath_C"/>
</dbReference>
<dbReference type="PANTHER" id="PTHR35861">
    <property type="match status" value="1"/>
</dbReference>
<sequence>MLQYKHPGVYTQELPSGVRTITGAATSVALFVGPTRTGIDNRAIRIQNFGDFERQFGGLVQTSSLSYSVLHFFANGGSEAFVWRVPPAGAAPAASALKRDASGSAASLTFTALSAGAASGEIYVEIDSFGIDADPFTSDATKKRGFNLVVTDRVTGRVERFTRLSTASSNARFAPNVVNDPGTGSKLVKLAVNGVDAERPVANGTAYRLAALPAAGNFSANINANVVIAVRDAAGAVDSAQSVTLTDVTVFANATPKPVSLLEVATKLEAAINLKIRETAAANSAMQGVSVSVSLAENGQYLWLKTSAPVAGQFAARLFDATVTLAAPGSGTSFLGQFVTGSAAVANVSRYRLGASYTPASSEQVVGSSLVVGIDGNPAGQPDTAAFKAAVLALEGPDAFFNLLCLPDLVRPAAGDPLALHHTSAMSIYAEAARICAEKHAFLLIDPPPNVVDVGSAEAYKTTGIPFASSHSAAYFPNIRVDDPLEAGSIRSHPPSGAMAGLFARTDGQFGVWQAPAGTEAVLSGAYGPSIDLSDADHGVLNPIGLNCIRKFPVYGTVSFGSRTVDGANALGSEWKYVPVRRTASYILRSLSEGLRWAVHKPNGEQLWSQLRLNSTAFMHGLFRQGAFKGVSAKEAYFVACDASTTSGDDINQGVVNIVVGFAPLRPAEFVVISLRQIVQPLV</sequence>
<dbReference type="AlphaFoldDB" id="A0AAC8YZ88"/>